<proteinExistence type="predicted"/>
<dbReference type="EMBL" id="KV928771">
    <property type="protein sequence ID" value="PIO34310.1"/>
    <property type="molecule type" value="Genomic_DNA"/>
</dbReference>
<reference evidence="2" key="1">
    <citation type="journal article" date="2017" name="Nat. Commun.">
        <title>The North American bullfrog draft genome provides insight into hormonal regulation of long noncoding RNA.</title>
        <authorList>
            <person name="Hammond S.A."/>
            <person name="Warren R.L."/>
            <person name="Vandervalk B.P."/>
            <person name="Kucuk E."/>
            <person name="Khan H."/>
            <person name="Gibb E.A."/>
            <person name="Pandoh P."/>
            <person name="Kirk H."/>
            <person name="Zhao Y."/>
            <person name="Jones M."/>
            <person name="Mungall A.J."/>
            <person name="Coope R."/>
            <person name="Pleasance S."/>
            <person name="Moore R.A."/>
            <person name="Holt R.A."/>
            <person name="Round J.M."/>
            <person name="Ohora S."/>
            <person name="Walle B.V."/>
            <person name="Veldhoen N."/>
            <person name="Helbing C.C."/>
            <person name="Birol I."/>
        </authorList>
    </citation>
    <scope>NUCLEOTIDE SEQUENCE [LARGE SCALE GENOMIC DNA]</scope>
</reference>
<keyword evidence="2" id="KW-1185">Reference proteome</keyword>
<evidence type="ECO:0000313" key="1">
    <source>
        <dbReference type="EMBL" id="PIO34310.1"/>
    </source>
</evidence>
<evidence type="ECO:0000313" key="2">
    <source>
        <dbReference type="Proteomes" id="UP000228934"/>
    </source>
</evidence>
<gene>
    <name evidence="1" type="ORF">AB205_0124720</name>
</gene>
<dbReference type="AlphaFoldDB" id="A0A2G9S2H3"/>
<accession>A0A2G9S2H3</accession>
<feature type="non-terminal residue" evidence="1">
    <location>
        <position position="41"/>
    </location>
</feature>
<sequence length="41" mass="4548">MKSLADKRRSIGWFKKKSEIHVDSLKADIGPKPSPMHGITG</sequence>
<organism evidence="1 2">
    <name type="scientific">Aquarana catesbeiana</name>
    <name type="common">American bullfrog</name>
    <name type="synonym">Rana catesbeiana</name>
    <dbReference type="NCBI Taxonomy" id="8400"/>
    <lineage>
        <taxon>Eukaryota</taxon>
        <taxon>Metazoa</taxon>
        <taxon>Chordata</taxon>
        <taxon>Craniata</taxon>
        <taxon>Vertebrata</taxon>
        <taxon>Euteleostomi</taxon>
        <taxon>Amphibia</taxon>
        <taxon>Batrachia</taxon>
        <taxon>Anura</taxon>
        <taxon>Neobatrachia</taxon>
        <taxon>Ranoidea</taxon>
        <taxon>Ranidae</taxon>
        <taxon>Aquarana</taxon>
    </lineage>
</organism>
<protein>
    <submittedName>
        <fullName evidence="1">Uncharacterized protein</fullName>
    </submittedName>
</protein>
<name>A0A2G9S2H3_AQUCT</name>
<dbReference type="Proteomes" id="UP000228934">
    <property type="component" value="Unassembled WGS sequence"/>
</dbReference>